<dbReference type="GO" id="GO:0003677">
    <property type="term" value="F:DNA binding"/>
    <property type="evidence" value="ECO:0007669"/>
    <property type="project" value="TreeGrafter"/>
</dbReference>
<dbReference type="RefSeq" id="WP_127767826.1">
    <property type="nucleotide sequence ID" value="NZ_SADE01000004.1"/>
</dbReference>
<keyword evidence="3" id="KW-1185">Reference proteome</keyword>
<dbReference type="InterPro" id="IPR036388">
    <property type="entry name" value="WH-like_DNA-bd_sf"/>
</dbReference>
<dbReference type="GO" id="GO:0010288">
    <property type="term" value="P:response to lead ion"/>
    <property type="evidence" value="ECO:0007669"/>
    <property type="project" value="TreeGrafter"/>
</dbReference>
<dbReference type="PRINTS" id="PR00778">
    <property type="entry name" value="HTHARSR"/>
</dbReference>
<dbReference type="SUPFAM" id="SSF46785">
    <property type="entry name" value="Winged helix' DNA-binding domain"/>
    <property type="match status" value="1"/>
</dbReference>
<dbReference type="AlphaFoldDB" id="A0A437QHA2"/>
<evidence type="ECO:0000313" key="3">
    <source>
        <dbReference type="Proteomes" id="UP000287447"/>
    </source>
</evidence>
<dbReference type="PANTHER" id="PTHR39168">
    <property type="entry name" value="TRANSCRIPTIONAL REGULATOR-RELATED"/>
    <property type="match status" value="1"/>
</dbReference>
<dbReference type="CDD" id="cd00090">
    <property type="entry name" value="HTH_ARSR"/>
    <property type="match status" value="1"/>
</dbReference>
<dbReference type="EMBL" id="SADE01000004">
    <property type="protein sequence ID" value="RVU33796.1"/>
    <property type="molecule type" value="Genomic_DNA"/>
</dbReference>
<proteinExistence type="predicted"/>
<dbReference type="GO" id="GO:0046686">
    <property type="term" value="P:response to cadmium ion"/>
    <property type="evidence" value="ECO:0007669"/>
    <property type="project" value="TreeGrafter"/>
</dbReference>
<sequence length="226" mass="24289">MSVGPNIAIIAGLVGDPARAGMLSALMAGRALTASELAQVAGVTVQTASSHLSKLSDGGLIVARKQGRHRYFTLSGDDVAQVLEGLMGLAERTLAKPVRTGPKDPGLRKARICYDHLAGEMGVGLFSACVERGFIKDGAEDLELTKKGRDFFTDYGLDMAALQNARRPVCRPCLDWSARRTHLAGGLGAAILTHFTDRKWAWRVPDTRVIEFSPKGLKEYRALCPA</sequence>
<dbReference type="Pfam" id="PF12840">
    <property type="entry name" value="HTH_20"/>
    <property type="match status" value="1"/>
</dbReference>
<dbReference type="GO" id="GO:0003700">
    <property type="term" value="F:DNA-binding transcription factor activity"/>
    <property type="evidence" value="ECO:0007669"/>
    <property type="project" value="InterPro"/>
</dbReference>
<dbReference type="PROSITE" id="PS50987">
    <property type="entry name" value="HTH_ARSR_2"/>
    <property type="match status" value="1"/>
</dbReference>
<dbReference type="GO" id="GO:0097063">
    <property type="term" value="F:cadmium ion sensor activity"/>
    <property type="evidence" value="ECO:0007669"/>
    <property type="project" value="TreeGrafter"/>
</dbReference>
<dbReference type="InterPro" id="IPR001845">
    <property type="entry name" value="HTH_ArsR_DNA-bd_dom"/>
</dbReference>
<dbReference type="OrthoDB" id="9797716at2"/>
<name>A0A437QHA2_9PROT</name>
<organism evidence="2 3">
    <name type="scientific">Hwanghaeella grinnelliae</name>
    <dbReference type="NCBI Taxonomy" id="2500179"/>
    <lineage>
        <taxon>Bacteria</taxon>
        <taxon>Pseudomonadati</taxon>
        <taxon>Pseudomonadota</taxon>
        <taxon>Alphaproteobacteria</taxon>
        <taxon>Rhodospirillales</taxon>
        <taxon>Rhodospirillaceae</taxon>
        <taxon>Hwanghaeella</taxon>
    </lineage>
</organism>
<feature type="domain" description="HTH arsR-type" evidence="1">
    <location>
        <begin position="1"/>
        <end position="94"/>
    </location>
</feature>
<dbReference type="Gene3D" id="1.10.10.10">
    <property type="entry name" value="Winged helix-like DNA-binding domain superfamily/Winged helix DNA-binding domain"/>
    <property type="match status" value="1"/>
</dbReference>
<evidence type="ECO:0000313" key="2">
    <source>
        <dbReference type="EMBL" id="RVU33796.1"/>
    </source>
</evidence>
<dbReference type="SMART" id="SM00418">
    <property type="entry name" value="HTH_ARSR"/>
    <property type="match status" value="1"/>
</dbReference>
<dbReference type="Proteomes" id="UP000287447">
    <property type="component" value="Unassembled WGS sequence"/>
</dbReference>
<dbReference type="InterPro" id="IPR052543">
    <property type="entry name" value="HTH_Metal-responsive_Reg"/>
</dbReference>
<evidence type="ECO:0000259" key="1">
    <source>
        <dbReference type="PROSITE" id="PS50987"/>
    </source>
</evidence>
<accession>A0A437QHA2</accession>
<comment type="caution">
    <text evidence="2">The sequence shown here is derived from an EMBL/GenBank/DDBJ whole genome shotgun (WGS) entry which is preliminary data.</text>
</comment>
<dbReference type="InterPro" id="IPR011991">
    <property type="entry name" value="ArsR-like_HTH"/>
</dbReference>
<protein>
    <submittedName>
        <fullName evidence="2">Transcriptional regulator</fullName>
    </submittedName>
</protein>
<gene>
    <name evidence="2" type="ORF">EOI86_21900</name>
</gene>
<dbReference type="GO" id="GO:0032791">
    <property type="term" value="F:lead ion binding"/>
    <property type="evidence" value="ECO:0007669"/>
    <property type="project" value="TreeGrafter"/>
</dbReference>
<reference evidence="3" key="1">
    <citation type="submission" date="2019-01" db="EMBL/GenBank/DDBJ databases">
        <title>Gri0909 isolated from a small marine red alga.</title>
        <authorList>
            <person name="Kim J."/>
            <person name="Jeong S.E."/>
            <person name="Jeon C.O."/>
        </authorList>
    </citation>
    <scope>NUCLEOTIDE SEQUENCE [LARGE SCALE GENOMIC DNA]</scope>
    <source>
        <strain evidence="3">Gri0909</strain>
    </source>
</reference>
<dbReference type="InterPro" id="IPR036390">
    <property type="entry name" value="WH_DNA-bd_sf"/>
</dbReference>
<dbReference type="PANTHER" id="PTHR39168:SF1">
    <property type="entry name" value="TRANSCRIPTIONAL REGULATORY PROTEIN"/>
    <property type="match status" value="1"/>
</dbReference>